<dbReference type="Gene3D" id="3.30.420.10">
    <property type="entry name" value="Ribonuclease H-like superfamily/Ribonuclease H"/>
    <property type="match status" value="1"/>
</dbReference>
<dbReference type="InterPro" id="IPR013520">
    <property type="entry name" value="Ribonucl_H"/>
</dbReference>
<dbReference type="AlphaFoldDB" id="A0A6C0BSD8"/>
<dbReference type="EMBL" id="MN739219">
    <property type="protein sequence ID" value="QHS94318.1"/>
    <property type="molecule type" value="Genomic_DNA"/>
</dbReference>
<evidence type="ECO:0000256" key="2">
    <source>
        <dbReference type="ARBA" id="ARBA00022801"/>
    </source>
</evidence>
<evidence type="ECO:0000256" key="1">
    <source>
        <dbReference type="ARBA" id="ARBA00022722"/>
    </source>
</evidence>
<name>A0A6C0BSD8_9ZZZZ</name>
<proteinExistence type="predicted"/>
<reference evidence="5" key="1">
    <citation type="journal article" date="2020" name="Nature">
        <title>Giant virus diversity and host interactions through global metagenomics.</title>
        <authorList>
            <person name="Schulz F."/>
            <person name="Roux S."/>
            <person name="Paez-Espino D."/>
            <person name="Jungbluth S."/>
            <person name="Walsh D.A."/>
            <person name="Denef V.J."/>
            <person name="McMahon K.D."/>
            <person name="Konstantinidis K.T."/>
            <person name="Eloe-Fadrosh E.A."/>
            <person name="Kyrpides N.C."/>
            <person name="Woyke T."/>
        </authorList>
    </citation>
    <scope>NUCLEOTIDE SEQUENCE</scope>
    <source>
        <strain evidence="5">GVMAG-M-3300018416-26</strain>
    </source>
</reference>
<evidence type="ECO:0000256" key="3">
    <source>
        <dbReference type="ARBA" id="ARBA00022839"/>
    </source>
</evidence>
<accession>A0A6C0BSD8</accession>
<feature type="domain" description="Exonuclease" evidence="4">
    <location>
        <begin position="3"/>
        <end position="206"/>
    </location>
</feature>
<dbReference type="SUPFAM" id="SSF53098">
    <property type="entry name" value="Ribonuclease H-like"/>
    <property type="match status" value="1"/>
</dbReference>
<dbReference type="SMART" id="SM00479">
    <property type="entry name" value="EXOIII"/>
    <property type="match status" value="1"/>
</dbReference>
<evidence type="ECO:0000259" key="4">
    <source>
        <dbReference type="SMART" id="SM00479"/>
    </source>
</evidence>
<dbReference type="PANTHER" id="PTHR30231">
    <property type="entry name" value="DNA POLYMERASE III SUBUNIT EPSILON"/>
    <property type="match status" value="1"/>
</dbReference>
<sequence length="208" mass="24507">MEYTMFIDVETTGFIKSNPYLVSIAYSIYANNVINDDFSKEMPSKVLEYYTIVKPPSKDYIIPKESVKVHGITTQMAQEQGISNEEVIDNLHCVFDVYNIKTIVAHNIDFDISVMFIQLKRYDVKQTTCPLKQKMYDKKVYCTMKETTDMMNLQRNNSRGSYKKYPKLQELYHKLFDGEDFPAHNALEDVRACVRCYYKHLYNIDIYK</sequence>
<dbReference type="InterPro" id="IPR036397">
    <property type="entry name" value="RNaseH_sf"/>
</dbReference>
<dbReference type="GO" id="GO:0003676">
    <property type="term" value="F:nucleic acid binding"/>
    <property type="evidence" value="ECO:0007669"/>
    <property type="project" value="InterPro"/>
</dbReference>
<dbReference type="GO" id="GO:0008408">
    <property type="term" value="F:3'-5' exonuclease activity"/>
    <property type="evidence" value="ECO:0007669"/>
    <property type="project" value="TreeGrafter"/>
</dbReference>
<organism evidence="5">
    <name type="scientific">viral metagenome</name>
    <dbReference type="NCBI Taxonomy" id="1070528"/>
    <lineage>
        <taxon>unclassified sequences</taxon>
        <taxon>metagenomes</taxon>
        <taxon>organismal metagenomes</taxon>
    </lineage>
</organism>
<dbReference type="PANTHER" id="PTHR30231:SF4">
    <property type="entry name" value="PROTEIN NEN2"/>
    <property type="match status" value="1"/>
</dbReference>
<keyword evidence="2" id="KW-0378">Hydrolase</keyword>
<dbReference type="CDD" id="cd06127">
    <property type="entry name" value="DEDDh"/>
    <property type="match status" value="1"/>
</dbReference>
<dbReference type="InterPro" id="IPR012337">
    <property type="entry name" value="RNaseH-like_sf"/>
</dbReference>
<dbReference type="Pfam" id="PF00929">
    <property type="entry name" value="RNase_T"/>
    <property type="match status" value="1"/>
</dbReference>
<evidence type="ECO:0000313" key="5">
    <source>
        <dbReference type="EMBL" id="QHS94318.1"/>
    </source>
</evidence>
<keyword evidence="3" id="KW-0269">Exonuclease</keyword>
<keyword evidence="1" id="KW-0540">Nuclease</keyword>
<protein>
    <recommendedName>
        <fullName evidence="4">Exonuclease domain-containing protein</fullName>
    </recommendedName>
</protein>